<dbReference type="EMBL" id="BCMS01000006">
    <property type="protein sequence ID" value="GAQ23905.1"/>
    <property type="molecule type" value="Genomic_DNA"/>
</dbReference>
<sequence length="158" mass="16653">MGYTPAELLSKVTLGRESLFRVAPLGVNGAMPAAAAYKELCLASEVTVGFENQTISFANFCSGGTNIDIPFGETGTVDLSEMQWIADDEALVIMETAARDKEAIAYEFMPEGAGAGKVVYRGVMNVNSWKVKAAAAGLVTVENPTLTSPGKPEKATQV</sequence>
<keyword evidence="2" id="KW-1185">Reference proteome</keyword>
<gene>
    <name evidence="1" type="ORF">DEIGR_400038</name>
</gene>
<reference evidence="2" key="1">
    <citation type="submission" date="2015-11" db="EMBL/GenBank/DDBJ databases">
        <title>Draft Genome Sequence of the Radioresistant Bacterium Deinococcus grandis, Isolated from Freshwater Fish in Japan.</title>
        <authorList>
            <person name="Satoh K."/>
            <person name="Onodera T."/>
            <person name="Omoso K."/>
            <person name="Takeda-Yano K."/>
            <person name="Katayama T."/>
            <person name="Oono Y."/>
            <person name="Narumi I."/>
        </authorList>
    </citation>
    <scope>NUCLEOTIDE SEQUENCE [LARGE SCALE GENOMIC DNA]</scope>
    <source>
        <strain evidence="2">ATCC 43672</strain>
    </source>
</reference>
<name>A0A100HND4_9DEIO</name>
<evidence type="ECO:0000313" key="2">
    <source>
        <dbReference type="Proteomes" id="UP000056209"/>
    </source>
</evidence>
<dbReference type="OrthoDB" id="73483at2"/>
<dbReference type="RefSeq" id="WP_058980054.1">
    <property type="nucleotide sequence ID" value="NZ_BCMS01000006.1"/>
</dbReference>
<protein>
    <submittedName>
        <fullName evidence="1">Holliday protein resolvase</fullName>
    </submittedName>
</protein>
<evidence type="ECO:0000313" key="1">
    <source>
        <dbReference type="EMBL" id="GAQ23905.1"/>
    </source>
</evidence>
<comment type="caution">
    <text evidence="1">The sequence shown here is derived from an EMBL/GenBank/DDBJ whole genome shotgun (WGS) entry which is preliminary data.</text>
</comment>
<accession>A0A100HND4</accession>
<organism evidence="1 2">
    <name type="scientific">Deinococcus grandis</name>
    <dbReference type="NCBI Taxonomy" id="57498"/>
    <lineage>
        <taxon>Bacteria</taxon>
        <taxon>Thermotogati</taxon>
        <taxon>Deinococcota</taxon>
        <taxon>Deinococci</taxon>
        <taxon>Deinococcales</taxon>
        <taxon>Deinococcaceae</taxon>
        <taxon>Deinococcus</taxon>
    </lineage>
</organism>
<proteinExistence type="predicted"/>
<dbReference type="Proteomes" id="UP000056209">
    <property type="component" value="Unassembled WGS sequence"/>
</dbReference>
<dbReference type="AlphaFoldDB" id="A0A100HND4"/>